<dbReference type="AlphaFoldDB" id="A0AAW0MF65"/>
<keyword evidence="2" id="KW-0479">Metal-binding</keyword>
<keyword evidence="4 8" id="KW-0863">Zinc-finger</keyword>
<reference evidence="12" key="1">
    <citation type="submission" date="2024-04" db="EMBL/GenBank/DDBJ databases">
        <title>Salinicola lusitanus LLJ914,a marine bacterium isolated from the Okinawa Trough.</title>
        <authorList>
            <person name="Li J."/>
        </authorList>
    </citation>
    <scope>NUCLEOTIDE SEQUENCE [LARGE SCALE GENOMIC DNA]</scope>
</reference>
<dbReference type="GO" id="GO:0006357">
    <property type="term" value="P:regulation of transcription by RNA polymerase II"/>
    <property type="evidence" value="ECO:0007669"/>
    <property type="project" value="TreeGrafter"/>
</dbReference>
<dbReference type="GO" id="GO:0005634">
    <property type="term" value="C:nucleus"/>
    <property type="evidence" value="ECO:0007669"/>
    <property type="project" value="UniProtKB-SubCell"/>
</dbReference>
<feature type="domain" description="C2H2-type" evidence="10">
    <location>
        <begin position="290"/>
        <end position="317"/>
    </location>
</feature>
<organism evidence="11 12">
    <name type="scientific">Mugilogobius chulae</name>
    <name type="common">yellowstripe goby</name>
    <dbReference type="NCBI Taxonomy" id="88201"/>
    <lineage>
        <taxon>Eukaryota</taxon>
        <taxon>Metazoa</taxon>
        <taxon>Chordata</taxon>
        <taxon>Craniata</taxon>
        <taxon>Vertebrata</taxon>
        <taxon>Euteleostomi</taxon>
        <taxon>Actinopterygii</taxon>
        <taxon>Neopterygii</taxon>
        <taxon>Teleostei</taxon>
        <taxon>Neoteleostei</taxon>
        <taxon>Acanthomorphata</taxon>
        <taxon>Gobiaria</taxon>
        <taxon>Gobiiformes</taxon>
        <taxon>Gobioidei</taxon>
        <taxon>Gobiidae</taxon>
        <taxon>Gobionellinae</taxon>
        <taxon>Mugilogobius</taxon>
    </lineage>
</organism>
<dbReference type="PROSITE" id="PS00028">
    <property type="entry name" value="ZINC_FINGER_C2H2_1"/>
    <property type="match status" value="1"/>
</dbReference>
<feature type="compositionally biased region" description="Gly residues" evidence="9">
    <location>
        <begin position="229"/>
        <end position="238"/>
    </location>
</feature>
<evidence type="ECO:0000256" key="9">
    <source>
        <dbReference type="SAM" id="MobiDB-lite"/>
    </source>
</evidence>
<name>A0AAW0MF65_9GOBI</name>
<evidence type="ECO:0000256" key="5">
    <source>
        <dbReference type="ARBA" id="ARBA00022833"/>
    </source>
</evidence>
<evidence type="ECO:0000256" key="7">
    <source>
        <dbReference type="ARBA" id="ARBA00023242"/>
    </source>
</evidence>
<feature type="compositionally biased region" description="Basic residues" evidence="9">
    <location>
        <begin position="153"/>
        <end position="170"/>
    </location>
</feature>
<dbReference type="Gene3D" id="3.30.160.60">
    <property type="entry name" value="Classic Zinc Finger"/>
    <property type="match status" value="2"/>
</dbReference>
<feature type="compositionally biased region" description="Basic and acidic residues" evidence="9">
    <location>
        <begin position="128"/>
        <end position="152"/>
    </location>
</feature>
<keyword evidence="12" id="KW-1185">Reference proteome</keyword>
<sequence length="341" mass="37114">MASLPGLRPVAAVTLQVGGVSVRAGLVCEAEGFCREAVETQKSHDLAPELRPPEPRPRPLSPSHAHMIAASQEFMQTGDKEDEDLFLYDMFDISAQGEELQGEELQGEEPHTCQVSLFEEHCSLCKEETDQSAHLRTNSDRTPPEAKEESKTRSKTRSNRRSNRRSRVRPRASETSCDPPRTQSPADGPGQDCRTEKSSREDPGGGPEVGGPGGPGRAGPAGRERPGGPRRGGPGPAGGAERVCGTKRKKKLQKLLQKQTNFSCSECHRSFSSALTLRRHAGVHSDLRPFSCSFCSFTSRLRASVEQHQRTHTGEDLSGVPFARTLPSIAVLCSDTRETPQ</sequence>
<feature type="compositionally biased region" description="Polar residues" evidence="9">
    <location>
        <begin position="173"/>
        <end position="185"/>
    </location>
</feature>
<feature type="compositionally biased region" description="Gly residues" evidence="9">
    <location>
        <begin position="204"/>
        <end position="219"/>
    </location>
</feature>
<evidence type="ECO:0000256" key="2">
    <source>
        <dbReference type="ARBA" id="ARBA00022723"/>
    </source>
</evidence>
<evidence type="ECO:0000256" key="8">
    <source>
        <dbReference type="PROSITE-ProRule" id="PRU00042"/>
    </source>
</evidence>
<evidence type="ECO:0000313" key="11">
    <source>
        <dbReference type="EMBL" id="KAK7877630.1"/>
    </source>
</evidence>
<accession>A0AAW0MF65</accession>
<dbReference type="GO" id="GO:0008270">
    <property type="term" value="F:zinc ion binding"/>
    <property type="evidence" value="ECO:0007669"/>
    <property type="project" value="UniProtKB-KW"/>
</dbReference>
<evidence type="ECO:0000256" key="1">
    <source>
        <dbReference type="ARBA" id="ARBA00004123"/>
    </source>
</evidence>
<keyword evidence="3" id="KW-0677">Repeat</keyword>
<feature type="compositionally biased region" description="Basic and acidic residues" evidence="9">
    <location>
        <begin position="40"/>
        <end position="57"/>
    </location>
</feature>
<evidence type="ECO:0000313" key="12">
    <source>
        <dbReference type="Proteomes" id="UP001460270"/>
    </source>
</evidence>
<feature type="region of interest" description="Disordered" evidence="9">
    <location>
        <begin position="40"/>
        <end position="62"/>
    </location>
</feature>
<evidence type="ECO:0000256" key="4">
    <source>
        <dbReference type="ARBA" id="ARBA00022771"/>
    </source>
</evidence>
<feature type="domain" description="C2H2-type" evidence="10">
    <location>
        <begin position="262"/>
        <end position="289"/>
    </location>
</feature>
<dbReference type="EMBL" id="JBBPFD010000680">
    <property type="protein sequence ID" value="KAK7877630.1"/>
    <property type="molecule type" value="Genomic_DNA"/>
</dbReference>
<dbReference type="PANTHER" id="PTHR24404:SF114">
    <property type="entry name" value="KLUMPFUSS, ISOFORM B-RELATED"/>
    <property type="match status" value="1"/>
</dbReference>
<protein>
    <recommendedName>
        <fullName evidence="10">C2H2-type domain-containing protein</fullName>
    </recommendedName>
</protein>
<keyword evidence="5" id="KW-0862">Zinc</keyword>
<dbReference type="GO" id="GO:0003700">
    <property type="term" value="F:DNA-binding transcription factor activity"/>
    <property type="evidence" value="ECO:0007669"/>
    <property type="project" value="TreeGrafter"/>
</dbReference>
<feature type="region of interest" description="Disordered" evidence="9">
    <location>
        <begin position="128"/>
        <end position="246"/>
    </location>
</feature>
<keyword evidence="7" id="KW-0539">Nucleus</keyword>
<dbReference type="PANTHER" id="PTHR24404">
    <property type="entry name" value="ZINC FINGER PROTEIN"/>
    <property type="match status" value="1"/>
</dbReference>
<gene>
    <name evidence="11" type="ORF">WMY93_031642</name>
</gene>
<comment type="caution">
    <text evidence="11">The sequence shown here is derived from an EMBL/GenBank/DDBJ whole genome shotgun (WGS) entry which is preliminary data.</text>
</comment>
<dbReference type="InterPro" id="IPR013087">
    <property type="entry name" value="Znf_C2H2_type"/>
</dbReference>
<comment type="subcellular location">
    <subcellularLocation>
        <location evidence="1">Nucleus</location>
    </subcellularLocation>
</comment>
<feature type="compositionally biased region" description="Basic and acidic residues" evidence="9">
    <location>
        <begin position="193"/>
        <end position="203"/>
    </location>
</feature>
<proteinExistence type="predicted"/>
<dbReference type="SUPFAM" id="SSF57667">
    <property type="entry name" value="beta-beta-alpha zinc fingers"/>
    <property type="match status" value="1"/>
</dbReference>
<dbReference type="Proteomes" id="UP001460270">
    <property type="component" value="Unassembled WGS sequence"/>
</dbReference>
<evidence type="ECO:0000256" key="6">
    <source>
        <dbReference type="ARBA" id="ARBA00023125"/>
    </source>
</evidence>
<evidence type="ECO:0000256" key="3">
    <source>
        <dbReference type="ARBA" id="ARBA00022737"/>
    </source>
</evidence>
<dbReference type="InterPro" id="IPR036236">
    <property type="entry name" value="Znf_C2H2_sf"/>
</dbReference>
<dbReference type="InterPro" id="IPR050589">
    <property type="entry name" value="Ikaros_C2H2-ZF"/>
</dbReference>
<keyword evidence="6" id="KW-0238">DNA-binding</keyword>
<dbReference type="PROSITE" id="PS50157">
    <property type="entry name" value="ZINC_FINGER_C2H2_2"/>
    <property type="match status" value="2"/>
</dbReference>
<evidence type="ECO:0000259" key="10">
    <source>
        <dbReference type="PROSITE" id="PS50157"/>
    </source>
</evidence>
<dbReference type="GO" id="GO:0000978">
    <property type="term" value="F:RNA polymerase II cis-regulatory region sequence-specific DNA binding"/>
    <property type="evidence" value="ECO:0007669"/>
    <property type="project" value="TreeGrafter"/>
</dbReference>
<dbReference type="SMART" id="SM00355">
    <property type="entry name" value="ZnF_C2H2"/>
    <property type="match status" value="2"/>
</dbReference>